<sequence length="251" mass="27816">MYIQPTNALFSIDKPFHSNELLICATKGCVFALRKTNGYIVWKLKIGSSTCIISLFITGDDTIIAGTLNKTFSIDLITGKTNWINVLPGVEYEEITVLAIPGPQLQYQSFNTEGYELDLPPNYDEPSERQHTPYILACSKGSVTAIHPKTGTTEWTFHTPITAKQLPTVIIDPPTKHANKPIVFIGISSTIYSLDAETGKLNWTATLFGTLFGSKYITLASSWSSKLAVETHTSFNQNPVLRQLTRNPPIY</sequence>
<dbReference type="Pfam" id="PF13360">
    <property type="entry name" value="PQQ_2"/>
    <property type="match status" value="1"/>
</dbReference>
<dbReference type="EMBL" id="BAABUJ010000069">
    <property type="protein sequence ID" value="GAA5806534.1"/>
    <property type="molecule type" value="Genomic_DNA"/>
</dbReference>
<dbReference type="InterPro" id="IPR018391">
    <property type="entry name" value="PQQ_b-propeller_rpt"/>
</dbReference>
<feature type="domain" description="Pyrrolo-quinoline quinone repeat" evidence="1">
    <location>
        <begin position="140"/>
        <end position="213"/>
    </location>
</feature>
<dbReference type="SUPFAM" id="SSF50998">
    <property type="entry name" value="Quinoprotein alcohol dehydrogenase-like"/>
    <property type="match status" value="1"/>
</dbReference>
<evidence type="ECO:0000259" key="1">
    <source>
        <dbReference type="Pfam" id="PF13360"/>
    </source>
</evidence>
<dbReference type="InterPro" id="IPR015943">
    <property type="entry name" value="WD40/YVTN_repeat-like_dom_sf"/>
</dbReference>
<dbReference type="SMART" id="SM00564">
    <property type="entry name" value="PQQ"/>
    <property type="match status" value="3"/>
</dbReference>
<gene>
    <name evidence="2" type="ORF">HPULCUR_012070</name>
</gene>
<dbReference type="Proteomes" id="UP001476247">
    <property type="component" value="Unassembled WGS sequence"/>
</dbReference>
<accession>A0ABP9YI50</accession>
<protein>
    <recommendedName>
        <fullName evidence="1">Pyrrolo-quinoline quinone repeat domain-containing protein</fullName>
    </recommendedName>
</protein>
<organism evidence="2 3">
    <name type="scientific">Helicostylum pulchrum</name>
    <dbReference type="NCBI Taxonomy" id="562976"/>
    <lineage>
        <taxon>Eukaryota</taxon>
        <taxon>Fungi</taxon>
        <taxon>Fungi incertae sedis</taxon>
        <taxon>Mucoromycota</taxon>
        <taxon>Mucoromycotina</taxon>
        <taxon>Mucoromycetes</taxon>
        <taxon>Mucorales</taxon>
        <taxon>Mucorineae</taxon>
        <taxon>Mucoraceae</taxon>
        <taxon>Helicostylum</taxon>
    </lineage>
</organism>
<comment type="caution">
    <text evidence="2">The sequence shown here is derived from an EMBL/GenBank/DDBJ whole genome shotgun (WGS) entry which is preliminary data.</text>
</comment>
<keyword evidence="3" id="KW-1185">Reference proteome</keyword>
<proteinExistence type="predicted"/>
<dbReference type="Gene3D" id="2.130.10.10">
    <property type="entry name" value="YVTN repeat-like/Quinoprotein amine dehydrogenase"/>
    <property type="match status" value="1"/>
</dbReference>
<dbReference type="PANTHER" id="PTHR34512:SF30">
    <property type="entry name" value="OUTER MEMBRANE PROTEIN ASSEMBLY FACTOR BAMB"/>
    <property type="match status" value="1"/>
</dbReference>
<dbReference type="InterPro" id="IPR011047">
    <property type="entry name" value="Quinoprotein_ADH-like_sf"/>
</dbReference>
<dbReference type="InterPro" id="IPR002372">
    <property type="entry name" value="PQQ_rpt_dom"/>
</dbReference>
<name>A0ABP9YI50_9FUNG</name>
<evidence type="ECO:0000313" key="2">
    <source>
        <dbReference type="EMBL" id="GAA5806534.1"/>
    </source>
</evidence>
<reference evidence="2 3" key="1">
    <citation type="submission" date="2024-04" db="EMBL/GenBank/DDBJ databases">
        <title>genome sequences of Mucor flavus KT1a and Helicostylum pulchrum KT1b strains isolation_sourced from the surface of a dry-aged beef.</title>
        <authorList>
            <person name="Toyotome T."/>
            <person name="Hosono M."/>
            <person name="Torimaru M."/>
            <person name="Fukuda K."/>
            <person name="Mikami N."/>
        </authorList>
    </citation>
    <scope>NUCLEOTIDE SEQUENCE [LARGE SCALE GENOMIC DNA]</scope>
    <source>
        <strain evidence="2 3">KT1b</strain>
    </source>
</reference>
<dbReference type="PANTHER" id="PTHR34512">
    <property type="entry name" value="CELL SURFACE PROTEIN"/>
    <property type="match status" value="1"/>
</dbReference>
<evidence type="ECO:0000313" key="3">
    <source>
        <dbReference type="Proteomes" id="UP001476247"/>
    </source>
</evidence>